<name>A0ABW1ILP7_9BACL</name>
<dbReference type="Gene3D" id="3.40.50.300">
    <property type="entry name" value="P-loop containing nucleotide triphosphate hydrolases"/>
    <property type="match status" value="1"/>
</dbReference>
<keyword evidence="3 5" id="KW-0067">ATP-binding</keyword>
<feature type="domain" description="ABC transporter" evidence="4">
    <location>
        <begin position="4"/>
        <end position="227"/>
    </location>
</feature>
<dbReference type="PANTHER" id="PTHR42711">
    <property type="entry name" value="ABC TRANSPORTER ATP-BINDING PROTEIN"/>
    <property type="match status" value="1"/>
</dbReference>
<gene>
    <name evidence="5" type="ORF">ACFPXP_05725</name>
</gene>
<dbReference type="CDD" id="cd03230">
    <property type="entry name" value="ABC_DR_subfamily_A"/>
    <property type="match status" value="1"/>
</dbReference>
<proteinExistence type="predicted"/>
<keyword evidence="1" id="KW-0813">Transport</keyword>
<dbReference type="Proteomes" id="UP001596250">
    <property type="component" value="Unassembled WGS sequence"/>
</dbReference>
<organism evidence="5 6">
    <name type="scientific">Marinicrinis lubricantis</name>
    <dbReference type="NCBI Taxonomy" id="2086470"/>
    <lineage>
        <taxon>Bacteria</taxon>
        <taxon>Bacillati</taxon>
        <taxon>Bacillota</taxon>
        <taxon>Bacilli</taxon>
        <taxon>Bacillales</taxon>
        <taxon>Paenibacillaceae</taxon>
    </lineage>
</organism>
<dbReference type="GO" id="GO:0005524">
    <property type="term" value="F:ATP binding"/>
    <property type="evidence" value="ECO:0007669"/>
    <property type="project" value="UniProtKB-KW"/>
</dbReference>
<protein>
    <submittedName>
        <fullName evidence="5">ABC transporter ATP-binding protein</fullName>
    </submittedName>
</protein>
<dbReference type="RefSeq" id="WP_379893224.1">
    <property type="nucleotide sequence ID" value="NZ_CBCSCT010000019.1"/>
</dbReference>
<accession>A0ABW1ILP7</accession>
<keyword evidence="6" id="KW-1185">Reference proteome</keyword>
<dbReference type="SMART" id="SM00382">
    <property type="entry name" value="AAA"/>
    <property type="match status" value="1"/>
</dbReference>
<dbReference type="PANTHER" id="PTHR42711:SF17">
    <property type="entry name" value="ABC TRANSPORTER ATP-BINDING PROTEIN"/>
    <property type="match status" value="1"/>
</dbReference>
<dbReference type="InterPro" id="IPR003593">
    <property type="entry name" value="AAA+_ATPase"/>
</dbReference>
<evidence type="ECO:0000256" key="1">
    <source>
        <dbReference type="ARBA" id="ARBA00022448"/>
    </source>
</evidence>
<evidence type="ECO:0000313" key="6">
    <source>
        <dbReference type="Proteomes" id="UP001596250"/>
    </source>
</evidence>
<reference evidence="6" key="1">
    <citation type="journal article" date="2019" name="Int. J. Syst. Evol. Microbiol.">
        <title>The Global Catalogue of Microorganisms (GCM) 10K type strain sequencing project: providing services to taxonomists for standard genome sequencing and annotation.</title>
        <authorList>
            <consortium name="The Broad Institute Genomics Platform"/>
            <consortium name="The Broad Institute Genome Sequencing Center for Infectious Disease"/>
            <person name="Wu L."/>
            <person name="Ma J."/>
        </authorList>
    </citation>
    <scope>NUCLEOTIDE SEQUENCE [LARGE SCALE GENOMIC DNA]</scope>
    <source>
        <strain evidence="6">CCM 8749</strain>
    </source>
</reference>
<dbReference type="InterPro" id="IPR050763">
    <property type="entry name" value="ABC_transporter_ATP-binding"/>
</dbReference>
<evidence type="ECO:0000259" key="4">
    <source>
        <dbReference type="PROSITE" id="PS50893"/>
    </source>
</evidence>
<keyword evidence="2" id="KW-0547">Nucleotide-binding</keyword>
<dbReference type="PROSITE" id="PS50893">
    <property type="entry name" value="ABC_TRANSPORTER_2"/>
    <property type="match status" value="1"/>
</dbReference>
<comment type="caution">
    <text evidence="5">The sequence shown here is derived from an EMBL/GenBank/DDBJ whole genome shotgun (WGS) entry which is preliminary data.</text>
</comment>
<sequence>MNAVTVRHVTKTFKGKKAVNDISFTIKEGSIVSILGPNGAGKTTTMMMMLGLIQCTEGIIQVFGKEPGRKEVRERIGAMLQEVSVPDGLTVGEIIDLFRSYYVKPLPKQELLKLAGLQDVVKKKADKLSGGLKRRLNFALAIVGNPDLIFLDEPTVGMDIAARRLFWDSIRAMAKQGKTILFSTHYLKEADDISDRIILFHRGTIVADGSPEEMKSMLTSQTLSFIPEDSALLAELSQLNGIMGSRAEGQRLFIETRQVEEVLAFIFQNGYKIKGLRIDQGSLDDAFEQLTADDAEESEQEAV</sequence>
<dbReference type="SUPFAM" id="SSF52540">
    <property type="entry name" value="P-loop containing nucleoside triphosphate hydrolases"/>
    <property type="match status" value="1"/>
</dbReference>
<evidence type="ECO:0000256" key="2">
    <source>
        <dbReference type="ARBA" id="ARBA00022741"/>
    </source>
</evidence>
<dbReference type="InterPro" id="IPR027417">
    <property type="entry name" value="P-loop_NTPase"/>
</dbReference>
<dbReference type="Pfam" id="PF00005">
    <property type="entry name" value="ABC_tran"/>
    <property type="match status" value="1"/>
</dbReference>
<dbReference type="EMBL" id="JBHSQV010000034">
    <property type="protein sequence ID" value="MFC5985929.1"/>
    <property type="molecule type" value="Genomic_DNA"/>
</dbReference>
<evidence type="ECO:0000256" key="3">
    <source>
        <dbReference type="ARBA" id="ARBA00022840"/>
    </source>
</evidence>
<evidence type="ECO:0000313" key="5">
    <source>
        <dbReference type="EMBL" id="MFC5985929.1"/>
    </source>
</evidence>
<dbReference type="InterPro" id="IPR003439">
    <property type="entry name" value="ABC_transporter-like_ATP-bd"/>
</dbReference>